<comment type="similarity">
    <text evidence="1">Belongs to the BlaI transcriptional regulatory family.</text>
</comment>
<evidence type="ECO:0008006" key="8">
    <source>
        <dbReference type="Google" id="ProtNLM"/>
    </source>
</evidence>
<feature type="region of interest" description="Disordered" evidence="5">
    <location>
        <begin position="141"/>
        <end position="204"/>
    </location>
</feature>
<proteinExistence type="inferred from homology"/>
<evidence type="ECO:0000256" key="4">
    <source>
        <dbReference type="ARBA" id="ARBA00023163"/>
    </source>
</evidence>
<dbReference type="Proteomes" id="UP001500909">
    <property type="component" value="Unassembled WGS sequence"/>
</dbReference>
<evidence type="ECO:0000256" key="3">
    <source>
        <dbReference type="ARBA" id="ARBA00023125"/>
    </source>
</evidence>
<keyword evidence="4" id="KW-0804">Transcription</keyword>
<dbReference type="InterPro" id="IPR036388">
    <property type="entry name" value="WH-like_DNA-bd_sf"/>
</dbReference>
<accession>A0ABP3JWZ0</accession>
<reference evidence="7" key="1">
    <citation type="journal article" date="2019" name="Int. J. Syst. Evol. Microbiol.">
        <title>The Global Catalogue of Microorganisms (GCM) 10K type strain sequencing project: providing services to taxonomists for standard genome sequencing and annotation.</title>
        <authorList>
            <consortium name="The Broad Institute Genomics Platform"/>
            <consortium name="The Broad Institute Genome Sequencing Center for Infectious Disease"/>
            <person name="Wu L."/>
            <person name="Ma J."/>
        </authorList>
    </citation>
    <scope>NUCLEOTIDE SEQUENCE [LARGE SCALE GENOMIC DNA]</scope>
    <source>
        <strain evidence="7">JCM 4805</strain>
    </source>
</reference>
<evidence type="ECO:0000256" key="2">
    <source>
        <dbReference type="ARBA" id="ARBA00023015"/>
    </source>
</evidence>
<evidence type="ECO:0000256" key="5">
    <source>
        <dbReference type="SAM" id="MobiDB-lite"/>
    </source>
</evidence>
<dbReference type="InterPro" id="IPR005650">
    <property type="entry name" value="BlaI_family"/>
</dbReference>
<sequence length="470" mass="52341">MLWAEGEAESGAFFYYAAAMNLTDLECDILDHMWLKPGEPVRIRDLLKRVNEGRSLRGEPPYAYPTVATVVYDLRDKGVVVSAGSRTAGYLPVYTQASRTADRMRKEWDQAADPEGAMLHFLSGMTEEQLNCVKRSLAAASPLTPPASQRESSTSTGERPTRRAVSPPSLPSLPSLPSMPPAPSKPSPPSMPFLSDEGRMREEARRDPNALIRGLLELQMKAGKTTRRALADRIGIHVKTVANRMARAAELPLEELEELVHGLEPPDDIRAAIFRLAGRVAPPQYGIDPRCLPDMPTRRAYVDSIQRPSVLYTIGWRVVYCNKAYKELFAPGPFIPDQPGAMPLSNGVEYILFHRHAARLLGAGNQRAYDRHWRTLALAHVAAVDQSNSGDPDLKRILRRINERPNLRQAYRSAATWIREHGDVAVSSEPRPFFDPRTGQSTRAHVLTEAHENSPLQHATWMIDGEPDVD</sequence>
<keyword evidence="7" id="KW-1185">Reference proteome</keyword>
<feature type="compositionally biased region" description="Polar residues" evidence="5">
    <location>
        <begin position="149"/>
        <end position="158"/>
    </location>
</feature>
<dbReference type="InterPro" id="IPR036390">
    <property type="entry name" value="WH_DNA-bd_sf"/>
</dbReference>
<evidence type="ECO:0000313" key="6">
    <source>
        <dbReference type="EMBL" id="GAA0466293.1"/>
    </source>
</evidence>
<dbReference type="EMBL" id="BAAABY010000023">
    <property type="protein sequence ID" value="GAA0466293.1"/>
    <property type="molecule type" value="Genomic_DNA"/>
</dbReference>
<comment type="caution">
    <text evidence="6">The sequence shown here is derived from an EMBL/GenBank/DDBJ whole genome shotgun (WGS) entry which is preliminary data.</text>
</comment>
<dbReference type="Gene3D" id="1.10.10.10">
    <property type="entry name" value="Winged helix-like DNA-binding domain superfamily/Winged helix DNA-binding domain"/>
    <property type="match status" value="1"/>
</dbReference>
<evidence type="ECO:0000256" key="1">
    <source>
        <dbReference type="ARBA" id="ARBA00011046"/>
    </source>
</evidence>
<dbReference type="SUPFAM" id="SSF46785">
    <property type="entry name" value="Winged helix' DNA-binding domain"/>
    <property type="match status" value="1"/>
</dbReference>
<dbReference type="RefSeq" id="WP_346095665.1">
    <property type="nucleotide sequence ID" value="NZ_BAAABY010000023.1"/>
</dbReference>
<name>A0ABP3JWZ0_9ACTN</name>
<organism evidence="6 7">
    <name type="scientific">Streptomyces olivaceiscleroticus</name>
    <dbReference type="NCBI Taxonomy" id="68245"/>
    <lineage>
        <taxon>Bacteria</taxon>
        <taxon>Bacillati</taxon>
        <taxon>Actinomycetota</taxon>
        <taxon>Actinomycetes</taxon>
        <taxon>Kitasatosporales</taxon>
        <taxon>Streptomycetaceae</taxon>
        <taxon>Streptomyces</taxon>
    </lineage>
</organism>
<gene>
    <name evidence="6" type="ORF">GCM10010361_33040</name>
</gene>
<keyword evidence="2" id="KW-0805">Transcription regulation</keyword>
<protein>
    <recommendedName>
        <fullName evidence="8">HTH cro/C1-type domain-containing protein</fullName>
    </recommendedName>
</protein>
<dbReference type="Pfam" id="PF03965">
    <property type="entry name" value="Penicillinase_R"/>
    <property type="match status" value="1"/>
</dbReference>
<feature type="compositionally biased region" description="Pro residues" evidence="5">
    <location>
        <begin position="177"/>
        <end position="191"/>
    </location>
</feature>
<evidence type="ECO:0000313" key="7">
    <source>
        <dbReference type="Proteomes" id="UP001500909"/>
    </source>
</evidence>
<keyword evidence="3" id="KW-0238">DNA-binding</keyword>